<evidence type="ECO:0000256" key="1">
    <source>
        <dbReference type="SAM" id="MobiDB-lite"/>
    </source>
</evidence>
<feature type="region of interest" description="Disordered" evidence="1">
    <location>
        <begin position="1"/>
        <end position="36"/>
    </location>
</feature>
<dbReference type="OrthoDB" id="369216at2"/>
<dbReference type="RefSeq" id="WP_085817440.1">
    <property type="nucleotide sequence ID" value="NZ_FWFU01000002.1"/>
</dbReference>
<name>A0A1X6YZC7_9RHOB</name>
<feature type="domain" description="GSCFA" evidence="2">
    <location>
        <begin position="65"/>
        <end position="325"/>
    </location>
</feature>
<dbReference type="Pfam" id="PF08885">
    <property type="entry name" value="GSCFA"/>
    <property type="match status" value="1"/>
</dbReference>
<evidence type="ECO:0000313" key="3">
    <source>
        <dbReference type="EMBL" id="SLN36147.1"/>
    </source>
</evidence>
<dbReference type="EMBL" id="FWFU01000002">
    <property type="protein sequence ID" value="SLN36147.1"/>
    <property type="molecule type" value="Genomic_DNA"/>
</dbReference>
<protein>
    <submittedName>
        <fullName evidence="3">GSCFA family protein</fullName>
    </submittedName>
</protein>
<dbReference type="Proteomes" id="UP000193207">
    <property type="component" value="Unassembled WGS sequence"/>
</dbReference>
<accession>A0A1X6YZC7</accession>
<keyword evidence="4" id="KW-1185">Reference proteome</keyword>
<gene>
    <name evidence="3" type="ORF">ROH8110_01841</name>
</gene>
<sequence>MAKRKSSRPARSSAIHSATSDDAFATARKNDLRRYPSPEIDGTRLYPLADPAVSPGFSIGRQDSVFAIGSCFARNIEGALHRAGMTVLSREPDLGPIGESVGKASTFLNKYTAHSILNELKWALERDSFPGDKIIYPVGDGLYCDPQLGLVRLPFPLADIMDMRARYLDAIAEVALADVVIVTLGYVEAWYDRELDLYLNIAPPPRICKAEPERFEFRVLGYDDILDALEGIYALLKAHREKPLKMLLTVSPVPLASTFRDMDVMLANTYSKSVQRAAAEAFVAGKPDVDYFPSYETVTLTNPDVCWARNDYRHISPDIVTRIMSNVLVSYIPDFEATGTYHGRPMTEDAVFATARMLAKLNEGPELAALFAQNRNILRSDEKLLARIADVLQHADLPEGEADVLGEMVSLAPLRPRLLQRLISAVVRIPDSADKARALLALHAERFPTRTDFRARVERSLDSLENQP</sequence>
<reference evidence="3 4" key="1">
    <citation type="submission" date="2017-03" db="EMBL/GenBank/DDBJ databases">
        <authorList>
            <person name="Afonso C.L."/>
            <person name="Miller P.J."/>
            <person name="Scott M.A."/>
            <person name="Spackman E."/>
            <person name="Goraichik I."/>
            <person name="Dimitrov K.M."/>
            <person name="Suarez D.L."/>
            <person name="Swayne D.E."/>
        </authorList>
    </citation>
    <scope>NUCLEOTIDE SEQUENCE [LARGE SCALE GENOMIC DNA]</scope>
    <source>
        <strain evidence="3 4">CECT 8110</strain>
    </source>
</reference>
<dbReference type="InterPro" id="IPR014982">
    <property type="entry name" value="GSCFA"/>
</dbReference>
<evidence type="ECO:0000259" key="2">
    <source>
        <dbReference type="Pfam" id="PF08885"/>
    </source>
</evidence>
<evidence type="ECO:0000313" key="4">
    <source>
        <dbReference type="Proteomes" id="UP000193207"/>
    </source>
</evidence>
<dbReference type="AlphaFoldDB" id="A0A1X6YZC7"/>
<proteinExistence type="predicted"/>
<organism evidence="3 4">
    <name type="scientific">Roseovarius halotolerans</name>
    <dbReference type="NCBI Taxonomy" id="505353"/>
    <lineage>
        <taxon>Bacteria</taxon>
        <taxon>Pseudomonadati</taxon>
        <taxon>Pseudomonadota</taxon>
        <taxon>Alphaproteobacteria</taxon>
        <taxon>Rhodobacterales</taxon>
        <taxon>Roseobacteraceae</taxon>
        <taxon>Roseovarius</taxon>
    </lineage>
</organism>